<keyword evidence="3" id="KW-1185">Reference proteome</keyword>
<evidence type="ECO:0000313" key="3">
    <source>
        <dbReference type="Proteomes" id="UP000187203"/>
    </source>
</evidence>
<dbReference type="PANTHER" id="PTHR44259:SF108">
    <property type="entry name" value="F-BOX PROTEIN SKIP23-LIKE"/>
    <property type="match status" value="1"/>
</dbReference>
<organism evidence="2 3">
    <name type="scientific">Corchorus olitorius</name>
    <dbReference type="NCBI Taxonomy" id="93759"/>
    <lineage>
        <taxon>Eukaryota</taxon>
        <taxon>Viridiplantae</taxon>
        <taxon>Streptophyta</taxon>
        <taxon>Embryophyta</taxon>
        <taxon>Tracheophyta</taxon>
        <taxon>Spermatophyta</taxon>
        <taxon>Magnoliopsida</taxon>
        <taxon>eudicotyledons</taxon>
        <taxon>Gunneridae</taxon>
        <taxon>Pentapetalae</taxon>
        <taxon>rosids</taxon>
        <taxon>malvids</taxon>
        <taxon>Malvales</taxon>
        <taxon>Malvaceae</taxon>
        <taxon>Grewioideae</taxon>
        <taxon>Apeibeae</taxon>
        <taxon>Corchorus</taxon>
    </lineage>
</organism>
<dbReference type="Proteomes" id="UP000187203">
    <property type="component" value="Unassembled WGS sequence"/>
</dbReference>
<reference evidence="3" key="1">
    <citation type="submission" date="2013-09" db="EMBL/GenBank/DDBJ databases">
        <title>Corchorus olitorius genome sequencing.</title>
        <authorList>
            <person name="Alam M."/>
            <person name="Haque M.S."/>
            <person name="Islam M.S."/>
            <person name="Emdad E.M."/>
            <person name="Islam M.M."/>
            <person name="Ahmed B."/>
            <person name="Halim A."/>
            <person name="Hossen Q.M.M."/>
            <person name="Hossain M.Z."/>
            <person name="Ahmed R."/>
            <person name="Khan M.M."/>
            <person name="Islam R."/>
            <person name="Rashid M.M."/>
            <person name="Khan S.A."/>
            <person name="Rahman M.S."/>
            <person name="Alam M."/>
            <person name="Yahiya A.S."/>
            <person name="Khan M.S."/>
            <person name="Azam M.S."/>
            <person name="Haque T."/>
            <person name="Lashkar M.Z.H."/>
            <person name="Akhand A.I."/>
            <person name="Morshed G."/>
            <person name="Roy S."/>
            <person name="Uddin K.S."/>
            <person name="Rabeya T."/>
            <person name="Hossain A.S."/>
            <person name="Chowdhury A."/>
            <person name="Snigdha A.R."/>
            <person name="Mortoza M.S."/>
            <person name="Matin S.A."/>
            <person name="Hoque S.M.E."/>
            <person name="Islam M.K."/>
            <person name="Roy D.K."/>
            <person name="Haider R."/>
            <person name="Moosa M.M."/>
            <person name="Elias S.M."/>
            <person name="Hasan A.M."/>
            <person name="Jahan S."/>
            <person name="Shafiuddin M."/>
            <person name="Mahmood N."/>
            <person name="Shommy N.S."/>
        </authorList>
    </citation>
    <scope>NUCLEOTIDE SEQUENCE [LARGE SCALE GENOMIC DNA]</scope>
    <source>
        <strain evidence="3">cv. O-4</strain>
    </source>
</reference>
<evidence type="ECO:0000313" key="2">
    <source>
        <dbReference type="EMBL" id="OMO95977.1"/>
    </source>
</evidence>
<feature type="domain" description="KIB1-4 beta-propeller" evidence="1">
    <location>
        <begin position="1"/>
        <end position="85"/>
    </location>
</feature>
<dbReference type="STRING" id="93759.A0A1R3JML6"/>
<dbReference type="InterPro" id="IPR050942">
    <property type="entry name" value="F-box_BR-signaling"/>
</dbReference>
<dbReference type="InterPro" id="IPR005174">
    <property type="entry name" value="KIB1-4_b-propeller"/>
</dbReference>
<name>A0A1R3JML6_9ROSI</name>
<dbReference type="Pfam" id="PF03478">
    <property type="entry name" value="Beta-prop_KIB1-4"/>
    <property type="match status" value="2"/>
</dbReference>
<evidence type="ECO:0000259" key="1">
    <source>
        <dbReference type="Pfam" id="PF03478"/>
    </source>
</evidence>
<sequence length="355" mass="39852">MNMVNPLSHVQLKLPHMSTFKYLESIRVYYMYSMFITKVVLSSSNPCSTSDCTVMAIYGFERKLAFAKPGDDTWNTVETTNGAPCQYFPNELLPCYEKQYLVESEGCLLVVSREGQQRDSDGLVSQEFTESFDILRLNAVDGSWTELDSLGNRALFLGDNSSFSIAAIDIPGIKPDHIYYTDDYLKSFLGTSEGGGRDTDIFGILGSGWKMKVTSENSLGPNGKPRRQRKRMQESLPNVVTSVAKYSLKKVSKANEKDFLRKVSWSTMRNVIDISHVRATSAPTNLEFVKTSNIINISINIHVTKSPDRFEMPELESPPSTMVRSEFRDDDELTKEAGNQTYEGALTMARIGLKI</sequence>
<dbReference type="AlphaFoldDB" id="A0A1R3JML6"/>
<dbReference type="EMBL" id="AWUE01015727">
    <property type="protein sequence ID" value="OMO95977.1"/>
    <property type="molecule type" value="Genomic_DNA"/>
</dbReference>
<feature type="domain" description="KIB1-4 beta-propeller" evidence="1">
    <location>
        <begin position="90"/>
        <end position="195"/>
    </location>
</feature>
<protein>
    <recommendedName>
        <fullName evidence="1">KIB1-4 beta-propeller domain-containing protein</fullName>
    </recommendedName>
</protein>
<comment type="caution">
    <text evidence="2">The sequence shown here is derived from an EMBL/GenBank/DDBJ whole genome shotgun (WGS) entry which is preliminary data.</text>
</comment>
<accession>A0A1R3JML6</accession>
<gene>
    <name evidence="2" type="ORF">COLO4_15574</name>
</gene>
<proteinExistence type="predicted"/>
<dbReference type="PANTHER" id="PTHR44259">
    <property type="entry name" value="OS07G0183000 PROTEIN-RELATED"/>
    <property type="match status" value="1"/>
</dbReference>
<dbReference type="OrthoDB" id="963688at2759"/>